<feature type="transmembrane region" description="Helical" evidence="8">
    <location>
        <begin position="7"/>
        <end position="28"/>
    </location>
</feature>
<organism evidence="9 10">
    <name type="scientific">Lacicoccus alkaliphilus DSM 16010</name>
    <dbReference type="NCBI Taxonomy" id="1123231"/>
    <lineage>
        <taxon>Bacteria</taxon>
        <taxon>Bacillati</taxon>
        <taxon>Bacillota</taxon>
        <taxon>Bacilli</taxon>
        <taxon>Bacillales</taxon>
        <taxon>Salinicoccaceae</taxon>
        <taxon>Lacicoccus</taxon>
    </lineage>
</organism>
<dbReference type="InterPro" id="IPR000522">
    <property type="entry name" value="ABC_transptr_permease_BtuC"/>
</dbReference>
<protein>
    <submittedName>
        <fullName evidence="9">Iron complex transport system permease protein</fullName>
    </submittedName>
</protein>
<keyword evidence="5 8" id="KW-0812">Transmembrane</keyword>
<dbReference type="RefSeq" id="WP_072708632.1">
    <property type="nucleotide sequence ID" value="NZ_FRCF01000002.1"/>
</dbReference>
<feature type="transmembrane region" description="Helical" evidence="8">
    <location>
        <begin position="183"/>
        <end position="204"/>
    </location>
</feature>
<feature type="transmembrane region" description="Helical" evidence="8">
    <location>
        <begin position="88"/>
        <end position="107"/>
    </location>
</feature>
<feature type="transmembrane region" description="Helical" evidence="8">
    <location>
        <begin position="59"/>
        <end position="76"/>
    </location>
</feature>
<dbReference type="Pfam" id="PF01032">
    <property type="entry name" value="FecCD"/>
    <property type="match status" value="1"/>
</dbReference>
<evidence type="ECO:0000313" key="10">
    <source>
        <dbReference type="Proteomes" id="UP000184206"/>
    </source>
</evidence>
<gene>
    <name evidence="9" type="ORF">SAMN02745189_00874</name>
</gene>
<dbReference type="Proteomes" id="UP000184206">
    <property type="component" value="Unassembled WGS sequence"/>
</dbReference>
<feature type="transmembrane region" description="Helical" evidence="8">
    <location>
        <begin position="114"/>
        <end position="134"/>
    </location>
</feature>
<dbReference type="GO" id="GO:0033214">
    <property type="term" value="P:siderophore-iron import into cell"/>
    <property type="evidence" value="ECO:0007669"/>
    <property type="project" value="TreeGrafter"/>
</dbReference>
<feature type="transmembrane region" description="Helical" evidence="8">
    <location>
        <begin position="229"/>
        <end position="254"/>
    </location>
</feature>
<dbReference type="GO" id="GO:0005886">
    <property type="term" value="C:plasma membrane"/>
    <property type="evidence" value="ECO:0007669"/>
    <property type="project" value="UniProtKB-SubCell"/>
</dbReference>
<dbReference type="CDD" id="cd06550">
    <property type="entry name" value="TM_ABC_iron-siderophores_like"/>
    <property type="match status" value="1"/>
</dbReference>
<evidence type="ECO:0000256" key="7">
    <source>
        <dbReference type="ARBA" id="ARBA00023136"/>
    </source>
</evidence>
<evidence type="ECO:0000256" key="4">
    <source>
        <dbReference type="ARBA" id="ARBA00022475"/>
    </source>
</evidence>
<evidence type="ECO:0000313" key="9">
    <source>
        <dbReference type="EMBL" id="SHL70012.1"/>
    </source>
</evidence>
<evidence type="ECO:0000256" key="8">
    <source>
        <dbReference type="SAM" id="Phobius"/>
    </source>
</evidence>
<feature type="transmembrane region" description="Helical" evidence="8">
    <location>
        <begin position="140"/>
        <end position="162"/>
    </location>
</feature>
<sequence>MKHRWLVLLLSIFTFLSFIVAMMFGVAHYPPGEVVASLFTAGASEGASAILYEIRLPRVLAAFLAGLMISISGLVMQTVTHNDLSEPSILGVNAGANFAIVISTLLVPALSFAGMLIGGFAGGLLVGVVILFVTRFKSPIHLILAGAGISLFLYAMTDFLVITNNLGQYLAFFTSGGAAGVSLAQLGIIAPVALIIISVLYVLAKELDIFLFGDEMAASLGQNHKVYQVLTLVCAIMLASMSVAIVGNVVFLGLLVPHIVKMIAGYMHRVTIFYTGIFGGALFMLSDMAARVLNETPVNAIIAMIGLPFFIYIIRTRGRKYA</sequence>
<evidence type="ECO:0000256" key="1">
    <source>
        <dbReference type="ARBA" id="ARBA00004651"/>
    </source>
</evidence>
<reference evidence="9 10" key="1">
    <citation type="submission" date="2016-11" db="EMBL/GenBank/DDBJ databases">
        <authorList>
            <person name="Jaros S."/>
            <person name="Januszkiewicz K."/>
            <person name="Wedrychowicz H."/>
        </authorList>
    </citation>
    <scope>NUCLEOTIDE SEQUENCE [LARGE SCALE GENOMIC DNA]</scope>
    <source>
        <strain evidence="9 10">DSM 16010</strain>
    </source>
</reference>
<feature type="transmembrane region" description="Helical" evidence="8">
    <location>
        <begin position="266"/>
        <end position="285"/>
    </location>
</feature>
<dbReference type="AlphaFoldDB" id="A0A1M7CS02"/>
<keyword evidence="3" id="KW-0813">Transport</keyword>
<comment type="subcellular location">
    <subcellularLocation>
        <location evidence="1">Cell membrane</location>
        <topology evidence="1">Multi-pass membrane protein</topology>
    </subcellularLocation>
</comment>
<dbReference type="PANTHER" id="PTHR30472:SF58">
    <property type="entry name" value="IRON(3+)-HYDROXAMATE IMPORT SYSTEM PERMEASE PROTEIN FHUB"/>
    <property type="match status" value="1"/>
</dbReference>
<keyword evidence="6 8" id="KW-1133">Transmembrane helix</keyword>
<evidence type="ECO:0000256" key="3">
    <source>
        <dbReference type="ARBA" id="ARBA00022448"/>
    </source>
</evidence>
<accession>A0A1M7CS02</accession>
<keyword evidence="7 8" id="KW-0472">Membrane</keyword>
<keyword evidence="10" id="KW-1185">Reference proteome</keyword>
<dbReference type="GO" id="GO:0022857">
    <property type="term" value="F:transmembrane transporter activity"/>
    <property type="evidence" value="ECO:0007669"/>
    <property type="project" value="InterPro"/>
</dbReference>
<proteinExistence type="inferred from homology"/>
<evidence type="ECO:0000256" key="6">
    <source>
        <dbReference type="ARBA" id="ARBA00022989"/>
    </source>
</evidence>
<dbReference type="OrthoDB" id="9811721at2"/>
<dbReference type="InterPro" id="IPR037294">
    <property type="entry name" value="ABC_BtuC-like"/>
</dbReference>
<feature type="transmembrane region" description="Helical" evidence="8">
    <location>
        <begin position="297"/>
        <end position="314"/>
    </location>
</feature>
<dbReference type="PANTHER" id="PTHR30472">
    <property type="entry name" value="FERRIC ENTEROBACTIN TRANSPORT SYSTEM PERMEASE PROTEIN"/>
    <property type="match status" value="1"/>
</dbReference>
<dbReference type="SUPFAM" id="SSF81345">
    <property type="entry name" value="ABC transporter involved in vitamin B12 uptake, BtuC"/>
    <property type="match status" value="1"/>
</dbReference>
<dbReference type="EMBL" id="FRCF01000002">
    <property type="protein sequence ID" value="SHL70012.1"/>
    <property type="molecule type" value="Genomic_DNA"/>
</dbReference>
<dbReference type="Gene3D" id="1.10.3470.10">
    <property type="entry name" value="ABC transporter involved in vitamin B12 uptake, BtuC"/>
    <property type="match status" value="1"/>
</dbReference>
<evidence type="ECO:0000256" key="5">
    <source>
        <dbReference type="ARBA" id="ARBA00022692"/>
    </source>
</evidence>
<name>A0A1M7CS02_9BACL</name>
<evidence type="ECO:0000256" key="2">
    <source>
        <dbReference type="ARBA" id="ARBA00007935"/>
    </source>
</evidence>
<comment type="similarity">
    <text evidence="2">Belongs to the binding-protein-dependent transport system permease family. FecCD subfamily.</text>
</comment>
<dbReference type="STRING" id="1123231.SAMN02745189_00874"/>
<keyword evidence="4" id="KW-1003">Cell membrane</keyword>